<dbReference type="OrthoDB" id="4843387at2759"/>
<comment type="caution">
    <text evidence="1">The sequence shown here is derived from an EMBL/GenBank/DDBJ whole genome shotgun (WGS) entry which is preliminary data.</text>
</comment>
<accession>A0A4Y2GZF8</accession>
<protein>
    <recommendedName>
        <fullName evidence="3">Tc1-like transposase DDE domain-containing protein</fullName>
    </recommendedName>
</protein>
<gene>
    <name evidence="1" type="ORF">AVEN_268619_1</name>
</gene>
<evidence type="ECO:0000313" key="1">
    <source>
        <dbReference type="EMBL" id="GBM58547.1"/>
    </source>
</evidence>
<name>A0A4Y2GZF8_ARAVE</name>
<dbReference type="Proteomes" id="UP000499080">
    <property type="component" value="Unassembled WGS sequence"/>
</dbReference>
<reference evidence="1 2" key="1">
    <citation type="journal article" date="2019" name="Sci. Rep.">
        <title>Orb-weaving spider Araneus ventricosus genome elucidates the spidroin gene catalogue.</title>
        <authorList>
            <person name="Kono N."/>
            <person name="Nakamura H."/>
            <person name="Ohtoshi R."/>
            <person name="Moran D.A.P."/>
            <person name="Shinohara A."/>
            <person name="Yoshida Y."/>
            <person name="Fujiwara M."/>
            <person name="Mori M."/>
            <person name="Tomita M."/>
            <person name="Arakawa K."/>
        </authorList>
    </citation>
    <scope>NUCLEOTIDE SEQUENCE [LARGE SCALE GENOMIC DNA]</scope>
</reference>
<evidence type="ECO:0008006" key="3">
    <source>
        <dbReference type="Google" id="ProtNLM"/>
    </source>
</evidence>
<proteinExistence type="predicted"/>
<evidence type="ECO:0000313" key="2">
    <source>
        <dbReference type="Proteomes" id="UP000499080"/>
    </source>
</evidence>
<dbReference type="Gene3D" id="3.30.420.10">
    <property type="entry name" value="Ribonuclease H-like superfamily/Ribonuclease H"/>
    <property type="match status" value="1"/>
</dbReference>
<dbReference type="InterPro" id="IPR036397">
    <property type="entry name" value="RNaseH_sf"/>
</dbReference>
<keyword evidence="2" id="KW-1185">Reference proteome</keyword>
<dbReference type="EMBL" id="BGPR01001638">
    <property type="protein sequence ID" value="GBM58547.1"/>
    <property type="molecule type" value="Genomic_DNA"/>
</dbReference>
<dbReference type="AlphaFoldDB" id="A0A4Y2GZF8"/>
<organism evidence="1 2">
    <name type="scientific">Araneus ventricosus</name>
    <name type="common">Orbweaver spider</name>
    <name type="synonym">Epeira ventricosa</name>
    <dbReference type="NCBI Taxonomy" id="182803"/>
    <lineage>
        <taxon>Eukaryota</taxon>
        <taxon>Metazoa</taxon>
        <taxon>Ecdysozoa</taxon>
        <taxon>Arthropoda</taxon>
        <taxon>Chelicerata</taxon>
        <taxon>Arachnida</taxon>
        <taxon>Araneae</taxon>
        <taxon>Araneomorphae</taxon>
        <taxon>Entelegynae</taxon>
        <taxon>Araneoidea</taxon>
        <taxon>Araneidae</taxon>
        <taxon>Araneus</taxon>
    </lineage>
</organism>
<sequence>MNIVLLTFVRSMEEFLLLRDIEIRHLIHVRPYTGTIGEKFILMDDNAQPHQARLVEEYLEDQVWSECIGQLNLWTLTLC</sequence>
<dbReference type="GO" id="GO:0003676">
    <property type="term" value="F:nucleic acid binding"/>
    <property type="evidence" value="ECO:0007669"/>
    <property type="project" value="InterPro"/>
</dbReference>